<evidence type="ECO:0000313" key="1">
    <source>
        <dbReference type="EMBL" id="SVB70189.1"/>
    </source>
</evidence>
<name>A0A382G5L3_9ZZZZ</name>
<reference evidence="1" key="1">
    <citation type="submission" date="2018-05" db="EMBL/GenBank/DDBJ databases">
        <authorList>
            <person name="Lanie J.A."/>
            <person name="Ng W.-L."/>
            <person name="Kazmierczak K.M."/>
            <person name="Andrzejewski T.M."/>
            <person name="Davidsen T.M."/>
            <person name="Wayne K.J."/>
            <person name="Tettelin H."/>
            <person name="Glass J.I."/>
            <person name="Rusch D."/>
            <person name="Podicherti R."/>
            <person name="Tsui H.-C.T."/>
            <person name="Winkler M.E."/>
        </authorList>
    </citation>
    <scope>NUCLEOTIDE SEQUENCE</scope>
</reference>
<feature type="non-terminal residue" evidence="1">
    <location>
        <position position="1"/>
    </location>
</feature>
<dbReference type="AlphaFoldDB" id="A0A382G5L3"/>
<proteinExistence type="predicted"/>
<protein>
    <submittedName>
        <fullName evidence="1">Uncharacterized protein</fullName>
    </submittedName>
</protein>
<accession>A0A382G5L3</accession>
<organism evidence="1">
    <name type="scientific">marine metagenome</name>
    <dbReference type="NCBI Taxonomy" id="408172"/>
    <lineage>
        <taxon>unclassified sequences</taxon>
        <taxon>metagenomes</taxon>
        <taxon>ecological metagenomes</taxon>
    </lineage>
</organism>
<dbReference type="EMBL" id="UINC01053548">
    <property type="protein sequence ID" value="SVB70189.1"/>
    <property type="molecule type" value="Genomic_DNA"/>
</dbReference>
<sequence>QGLAHLGLLERDEGGLEAARLHWQQVVDNTQDDELRAQVQGWLTDLDTP</sequence>
<gene>
    <name evidence="1" type="ORF">METZ01_LOCUS223043</name>
</gene>